<proteinExistence type="predicted"/>
<evidence type="ECO:0000313" key="3">
    <source>
        <dbReference type="Proteomes" id="UP000722989"/>
    </source>
</evidence>
<keyword evidence="3" id="KW-1185">Reference proteome</keyword>
<dbReference type="PANTHER" id="PTHR21666:SF270">
    <property type="entry name" value="MUREIN HYDROLASE ACTIVATOR ENVC"/>
    <property type="match status" value="1"/>
</dbReference>
<comment type="caution">
    <text evidence="2">The sequence shown here is derived from an EMBL/GenBank/DDBJ whole genome shotgun (WGS) entry which is preliminary data.</text>
</comment>
<protein>
    <submittedName>
        <fullName evidence="2">M23 family metallopeptidase</fullName>
    </submittedName>
</protein>
<feature type="non-terminal residue" evidence="2">
    <location>
        <position position="1"/>
    </location>
</feature>
<dbReference type="EMBL" id="JAATVY010000049">
    <property type="protein sequence ID" value="NJC74207.1"/>
    <property type="molecule type" value="Genomic_DNA"/>
</dbReference>
<dbReference type="Gene3D" id="2.70.70.10">
    <property type="entry name" value="Glucose Permease (Domain IIA)"/>
    <property type="match status" value="1"/>
</dbReference>
<sequence length="167" mass="17312">PTPALPPQAPPGVDTGWVVPVPGTPVQLFRPPSNPTHDGVDIMRPRNSPIVAASAGEVVTVECNTSGPSCDVDGSPSVRGCGWYVEIRHAGQVTTRYCHMVSRPVVTLGQQVKAGQVIGYVGTSGNSGAPHLHFEVHLGPGYATSANAVDPVAFMQRMNAPLGASGR</sequence>
<dbReference type="InterPro" id="IPR050570">
    <property type="entry name" value="Cell_wall_metabolism_enzyme"/>
</dbReference>
<dbReference type="RefSeq" id="WP_167929109.1">
    <property type="nucleotide sequence ID" value="NZ_JAATVY010000049.1"/>
</dbReference>
<dbReference type="SUPFAM" id="SSF51261">
    <property type="entry name" value="Duplicated hybrid motif"/>
    <property type="match status" value="1"/>
</dbReference>
<organism evidence="2 3">
    <name type="scientific">Planosporangium thailandense</name>
    <dbReference type="NCBI Taxonomy" id="765197"/>
    <lineage>
        <taxon>Bacteria</taxon>
        <taxon>Bacillati</taxon>
        <taxon>Actinomycetota</taxon>
        <taxon>Actinomycetes</taxon>
        <taxon>Micromonosporales</taxon>
        <taxon>Micromonosporaceae</taxon>
        <taxon>Planosporangium</taxon>
    </lineage>
</organism>
<gene>
    <name evidence="2" type="ORF">HC031_31500</name>
</gene>
<dbReference type="InterPro" id="IPR011055">
    <property type="entry name" value="Dup_hybrid_motif"/>
</dbReference>
<dbReference type="InterPro" id="IPR016047">
    <property type="entry name" value="M23ase_b-sheet_dom"/>
</dbReference>
<dbReference type="Proteomes" id="UP000722989">
    <property type="component" value="Unassembled WGS sequence"/>
</dbReference>
<dbReference type="PANTHER" id="PTHR21666">
    <property type="entry name" value="PEPTIDASE-RELATED"/>
    <property type="match status" value="1"/>
</dbReference>
<dbReference type="CDD" id="cd12797">
    <property type="entry name" value="M23_peptidase"/>
    <property type="match status" value="1"/>
</dbReference>
<name>A0ABX0Y709_9ACTN</name>
<reference evidence="2 3" key="1">
    <citation type="submission" date="2020-03" db="EMBL/GenBank/DDBJ databases">
        <title>WGS of the type strain of Planosporangium spp.</title>
        <authorList>
            <person name="Thawai C."/>
        </authorList>
    </citation>
    <scope>NUCLEOTIDE SEQUENCE [LARGE SCALE GENOMIC DNA]</scope>
    <source>
        <strain evidence="2 3">TBRC 5610</strain>
    </source>
</reference>
<dbReference type="Pfam" id="PF01551">
    <property type="entry name" value="Peptidase_M23"/>
    <property type="match status" value="1"/>
</dbReference>
<feature type="domain" description="M23ase beta-sheet core" evidence="1">
    <location>
        <begin position="36"/>
        <end position="138"/>
    </location>
</feature>
<accession>A0ABX0Y709</accession>
<evidence type="ECO:0000313" key="2">
    <source>
        <dbReference type="EMBL" id="NJC74207.1"/>
    </source>
</evidence>
<evidence type="ECO:0000259" key="1">
    <source>
        <dbReference type="Pfam" id="PF01551"/>
    </source>
</evidence>